<dbReference type="EC" id="3.4.22.49" evidence="2"/>
<dbReference type="PANTHER" id="PTHR12792:SF0">
    <property type="entry name" value="SEPARIN"/>
    <property type="match status" value="1"/>
</dbReference>
<dbReference type="Pfam" id="PF03568">
    <property type="entry name" value="Separin_C"/>
    <property type="match status" value="1"/>
</dbReference>
<evidence type="ECO:0000256" key="4">
    <source>
        <dbReference type="ARBA" id="ARBA00022829"/>
    </source>
</evidence>
<dbReference type="InterPro" id="IPR030397">
    <property type="entry name" value="SEPARIN_core_dom"/>
</dbReference>
<evidence type="ECO:0000313" key="6">
    <source>
        <dbReference type="EMBL" id="WPK26742.1"/>
    </source>
</evidence>
<evidence type="ECO:0000256" key="1">
    <source>
        <dbReference type="ARBA" id="ARBA00000451"/>
    </source>
</evidence>
<organism evidence="6 7">
    <name type="scientific">Australozyma saopauloensis</name>
    <dbReference type="NCBI Taxonomy" id="291208"/>
    <lineage>
        <taxon>Eukaryota</taxon>
        <taxon>Fungi</taxon>
        <taxon>Dikarya</taxon>
        <taxon>Ascomycota</taxon>
        <taxon>Saccharomycotina</taxon>
        <taxon>Pichiomycetes</taxon>
        <taxon>Metschnikowiaceae</taxon>
        <taxon>Australozyma</taxon>
    </lineage>
</organism>
<evidence type="ECO:0000313" key="7">
    <source>
        <dbReference type="Proteomes" id="UP001338582"/>
    </source>
</evidence>
<evidence type="ECO:0000259" key="5">
    <source>
        <dbReference type="PROSITE" id="PS51700"/>
    </source>
</evidence>
<dbReference type="GO" id="GO:0051307">
    <property type="term" value="P:meiotic chromosome separation"/>
    <property type="evidence" value="ECO:0007669"/>
    <property type="project" value="TreeGrafter"/>
</dbReference>
<reference evidence="6 7" key="1">
    <citation type="submission" date="2023-10" db="EMBL/GenBank/DDBJ databases">
        <title>Draft Genome Sequence of Candida saopaulonensis from a very Premature Infant with Sepsis.</title>
        <authorList>
            <person name="Ning Y."/>
            <person name="Dai R."/>
            <person name="Xiao M."/>
            <person name="Xu Y."/>
            <person name="Yan Q."/>
            <person name="Zhang L."/>
        </authorList>
    </citation>
    <scope>NUCLEOTIDE SEQUENCE [LARGE SCALE GENOMIC DNA]</scope>
    <source>
        <strain evidence="6 7">19XY460</strain>
    </source>
</reference>
<dbReference type="GeneID" id="88175165"/>
<dbReference type="InterPro" id="IPR005314">
    <property type="entry name" value="Peptidase_C50"/>
</dbReference>
<accession>A0AAX4HFS1</accession>
<name>A0AAX4HFS1_9ASCO</name>
<dbReference type="RefSeq" id="XP_062879122.1">
    <property type="nucleotide sequence ID" value="XM_063023052.1"/>
</dbReference>
<comment type="catalytic activity">
    <reaction evidence="1">
        <text>All bonds known to be hydrolyzed by this endopeptidase have arginine in P1 and an acidic residue in P4. P6 is often occupied by an acidic residue or by a hydroxy-amino-acid residue, the phosphorylation of which enhances cleavage.</text>
        <dbReference type="EC" id="3.4.22.49"/>
    </reaction>
</comment>
<proteinExistence type="predicted"/>
<feature type="domain" description="Peptidase C50" evidence="5">
    <location>
        <begin position="1383"/>
        <end position="1485"/>
    </location>
</feature>
<evidence type="ECO:0000256" key="3">
    <source>
        <dbReference type="ARBA" id="ARBA00022801"/>
    </source>
</evidence>
<dbReference type="GO" id="GO:0004197">
    <property type="term" value="F:cysteine-type endopeptidase activity"/>
    <property type="evidence" value="ECO:0007669"/>
    <property type="project" value="InterPro"/>
</dbReference>
<dbReference type="PROSITE" id="PS51700">
    <property type="entry name" value="SEPARIN"/>
    <property type="match status" value="1"/>
</dbReference>
<dbReference type="GO" id="GO:0044732">
    <property type="term" value="C:mitotic spindle pole body"/>
    <property type="evidence" value="ECO:0007669"/>
    <property type="project" value="TreeGrafter"/>
</dbReference>
<gene>
    <name evidence="6" type="ORF">PUMCH_004103</name>
</gene>
<dbReference type="GO" id="GO:0006508">
    <property type="term" value="P:proteolysis"/>
    <property type="evidence" value="ECO:0007669"/>
    <property type="project" value="InterPro"/>
</dbReference>
<dbReference type="GO" id="GO:0005634">
    <property type="term" value="C:nucleus"/>
    <property type="evidence" value="ECO:0007669"/>
    <property type="project" value="InterPro"/>
</dbReference>
<sequence>MATRSTDGWAEQFSSYINRHESPLSVLSPNKATSLCSNGKLQSVLAKAKEVINSLDLNHEPRLVTLAFHLIYTRANDTRESLDIIRKHMAYIVKLATNQKPDCSRQELSLLAGVLCDSKKLDTLKWPQLLHCHLNRKKFPPSIVASFYFFVVQGVLQDVSTLLHVLVLDSSKQSILWDVARSFLSASRFSLAIVDAGPALQAKYLKNKLKMLLGFIKITLFLLSKKPCENLTTLALAWELKLLETEYLLGQTPSNDETIQKSASNSTLKEFVEDYQNTLGIAHAVSKSQSLTTTATSAPLLLPPKKLKTPQKDSQDTEINLKINKYSELLRQEHLELDSTLEIISFLKFYKKDGFTLGKMLHALLPDLVLILKKQNLEAQILQLSRLCFEFGNSHTSHFSLQYSAILDMSSCLTIQSPRDLKRTRKRIEFSLWKIIKSDYTELCKKLTVAYFESVHELDIDSSVCRLVSELISKDLELVFLFFGASLRFSPQEQSDLFDQILPSLAETLSEEQHHIPKKIYTQIGTNCSLSSILKMAMLFKMHVDVADIEVSTTTESLMVATIETYNLVRGYFRKGLLKKIYCLVSAWLEEETSDAKSEEALFTQALNNLFEAGFYSMSREIIENVSKTGRTFDLSSRYDLDLLHCQCMVKMKQLDQIPFLLTEAGATLKKLNQSQDHPPVSASDAIRWKFQQIEYFFATNDTQKLETKLIEVNGIMRKNEFLLDSSCSSMSLEDRLNSILALAQYLLYASNYHFDTGSFGNAGSNVQFSLKLVRSLLRRSDDAPQSTISRSLNMMRAALRLAFKVYSHVGLSREALKYLKDLQKLGESGLSPIKSICDHFHLSTSFVYAGQNGIANAIHDHHSAMKKQFDFLALDFCQNMSLAALESKKIEKTLEDELALQVAFEILSSYISASSNPNQALSPVEVNDAILCLSLCCSSKTIGESSYVSEMAKVNKKVMLYKAVNVLRYEMETITVTHKAKIVTLSNSGCPVLPSAPIQTTNSATINWLIECKDCLLKMTRADYISCLDTRQKQEVYHLLRLCLMTLSCTLSENQLASDTSDLLLTLEDLSRDSPYHLHHEVSGPTENDVPEISPSVNESTLLIQGSVSTEHLKTLLPKGWTIISLDICSISGDLLVTKIHLGQAKPILVNIPFSRVSFGCSFEDVSQKLKNIIEQSNKSTKFDVTSLVKTKEDRKNWWRLRFSLDLELHDLLEGLDERLFGGLQSVFGTNASYSSAPRAFERDMSFMWRDIFKSLPTDWTIDRTVLDLFYDLNPFDPQGFYKEKLLEDLIEFTCPRMNIMATPDQVSNLAHNLEPLYQKNRNTDRKGHTVLILGDQCSQIPWESMSCLRGKSVSRMPSYNMVQDMLEKHHQFLKIDEDEQSSSISYVVNPGMDLKRTESMFGPLFSSMKHASGICGRVPTENELRSLIISSKVYVFMGHGGGEQYMRLSSLTKGLETERQGTTLPPALLMGCSSCAFESNGRLPTLSNVFEWLVRGSPAVVANLWDVTDKDIDSFTMELLQNWGLLHNEEPMNLSDAVKESRNECVLKYLNGAAPVVYGLPLYFDQI</sequence>
<keyword evidence="4" id="KW-0159">Chromosome partition</keyword>
<evidence type="ECO:0000256" key="2">
    <source>
        <dbReference type="ARBA" id="ARBA00012489"/>
    </source>
</evidence>
<dbReference type="KEGG" id="asau:88175165"/>
<protein>
    <recommendedName>
        <fullName evidence="2">separase</fullName>
        <ecNumber evidence="2">3.4.22.49</ecNumber>
    </recommendedName>
</protein>
<dbReference type="GO" id="GO:0072686">
    <property type="term" value="C:mitotic spindle"/>
    <property type="evidence" value="ECO:0007669"/>
    <property type="project" value="TreeGrafter"/>
</dbReference>
<dbReference type="PANTHER" id="PTHR12792">
    <property type="entry name" value="EXTRA SPINDLE POLES 1-RELATED"/>
    <property type="match status" value="1"/>
</dbReference>
<dbReference type="EMBL" id="CP138898">
    <property type="protein sequence ID" value="WPK26742.1"/>
    <property type="molecule type" value="Genomic_DNA"/>
</dbReference>
<keyword evidence="7" id="KW-1185">Reference proteome</keyword>
<keyword evidence="3" id="KW-0378">Hydrolase</keyword>
<dbReference type="Proteomes" id="UP001338582">
    <property type="component" value="Chromosome 5"/>
</dbReference>
<dbReference type="GO" id="GO:0005737">
    <property type="term" value="C:cytoplasm"/>
    <property type="evidence" value="ECO:0007669"/>
    <property type="project" value="TreeGrafter"/>
</dbReference>